<dbReference type="Pfam" id="PF00126">
    <property type="entry name" value="HTH_1"/>
    <property type="match status" value="1"/>
</dbReference>
<dbReference type="Gene3D" id="3.40.190.290">
    <property type="match status" value="1"/>
</dbReference>
<feature type="domain" description="HTH lysR-type" evidence="5">
    <location>
        <begin position="1"/>
        <end position="57"/>
    </location>
</feature>
<dbReference type="Pfam" id="PF03466">
    <property type="entry name" value="LysR_substrate"/>
    <property type="match status" value="1"/>
</dbReference>
<dbReference type="PRINTS" id="PR00039">
    <property type="entry name" value="HTHLYSR"/>
</dbReference>
<proteinExistence type="inferred from homology"/>
<dbReference type="GO" id="GO:0003677">
    <property type="term" value="F:DNA binding"/>
    <property type="evidence" value="ECO:0007669"/>
    <property type="project" value="UniProtKB-KW"/>
</dbReference>
<evidence type="ECO:0000259" key="5">
    <source>
        <dbReference type="PROSITE" id="PS50931"/>
    </source>
</evidence>
<evidence type="ECO:0000313" key="6">
    <source>
        <dbReference type="EMBL" id="SBW08404.1"/>
    </source>
</evidence>
<sequence>MNLRILANFLAVAEEQSITRAAERMYISQQSLSEQMARLESHYGIELFSRSRGMKLTYAGQCLAEKAAQILSLDKQLRTIYDDLRNDFRGELSLAMSATRARHHMPILLPKFKEKYPGVDFHLRSGSSAKMERLVLSGAADIRIGYESSTFIEINDIFLAQDRLCAVVTRRLLRKALGDKLDGMLPSLRGGVDIKLLAELPFLLVTIDNHIRRKADNLFYQLGIKPQVMLENDDIETVFLLAARSIGVSFYPETLIAARKDIFVPNGEDTVYVFPIEYPGCNLQLVASYHRERPPSRIALALIEMLRELLVDLKESLAATGVGESGAGEPL</sequence>
<keyword evidence="2" id="KW-0805">Transcription regulation</keyword>
<gene>
    <name evidence="6" type="ORF">KL86DPRO_40092</name>
</gene>
<dbReference type="InterPro" id="IPR036390">
    <property type="entry name" value="WH_DNA-bd_sf"/>
</dbReference>
<dbReference type="Gene3D" id="1.10.10.10">
    <property type="entry name" value="Winged helix-like DNA-binding domain superfamily/Winged helix DNA-binding domain"/>
    <property type="match status" value="1"/>
</dbReference>
<comment type="similarity">
    <text evidence="1">Belongs to the LysR transcriptional regulatory family.</text>
</comment>
<reference evidence="6" key="1">
    <citation type="submission" date="2016-04" db="EMBL/GenBank/DDBJ databases">
        <authorList>
            <person name="Evans L.H."/>
            <person name="Alamgir A."/>
            <person name="Owens N."/>
            <person name="Weber N.D."/>
            <person name="Virtaneva K."/>
            <person name="Barbian K."/>
            <person name="Babar A."/>
            <person name="Rosenke K."/>
        </authorList>
    </citation>
    <scope>NUCLEOTIDE SEQUENCE</scope>
    <source>
        <strain evidence="6">86</strain>
    </source>
</reference>
<dbReference type="InterPro" id="IPR036388">
    <property type="entry name" value="WH-like_DNA-bd_sf"/>
</dbReference>
<accession>A0A212K9L7</accession>
<protein>
    <recommendedName>
        <fullName evidence="5">HTH lysR-type domain-containing protein</fullName>
    </recommendedName>
</protein>
<dbReference type="EMBL" id="FLUQ01000004">
    <property type="protein sequence ID" value="SBW08404.1"/>
    <property type="molecule type" value="Genomic_DNA"/>
</dbReference>
<dbReference type="CDD" id="cd05466">
    <property type="entry name" value="PBP2_LTTR_substrate"/>
    <property type="match status" value="1"/>
</dbReference>
<dbReference type="InterPro" id="IPR005119">
    <property type="entry name" value="LysR_subst-bd"/>
</dbReference>
<organism evidence="6">
    <name type="scientific">uncultured delta proteobacterium</name>
    <dbReference type="NCBI Taxonomy" id="34034"/>
    <lineage>
        <taxon>Bacteria</taxon>
        <taxon>Deltaproteobacteria</taxon>
        <taxon>environmental samples</taxon>
    </lineage>
</organism>
<dbReference type="SUPFAM" id="SSF53850">
    <property type="entry name" value="Periplasmic binding protein-like II"/>
    <property type="match status" value="1"/>
</dbReference>
<evidence type="ECO:0000256" key="3">
    <source>
        <dbReference type="ARBA" id="ARBA00023125"/>
    </source>
</evidence>
<evidence type="ECO:0000256" key="2">
    <source>
        <dbReference type="ARBA" id="ARBA00023015"/>
    </source>
</evidence>
<keyword evidence="4" id="KW-0804">Transcription</keyword>
<dbReference type="GO" id="GO:0003700">
    <property type="term" value="F:DNA-binding transcription factor activity"/>
    <property type="evidence" value="ECO:0007669"/>
    <property type="project" value="InterPro"/>
</dbReference>
<keyword evidence="3" id="KW-0238">DNA-binding</keyword>
<dbReference type="AlphaFoldDB" id="A0A212K9L7"/>
<dbReference type="InterPro" id="IPR000847">
    <property type="entry name" value="LysR_HTH_N"/>
</dbReference>
<dbReference type="InterPro" id="IPR050950">
    <property type="entry name" value="HTH-type_LysR_regulators"/>
</dbReference>
<dbReference type="PROSITE" id="PS50931">
    <property type="entry name" value="HTH_LYSR"/>
    <property type="match status" value="1"/>
</dbReference>
<name>A0A212K9L7_9DELT</name>
<dbReference type="PANTHER" id="PTHR30419">
    <property type="entry name" value="HTH-TYPE TRANSCRIPTIONAL REGULATOR YBHD"/>
    <property type="match status" value="1"/>
</dbReference>
<evidence type="ECO:0000256" key="4">
    <source>
        <dbReference type="ARBA" id="ARBA00023163"/>
    </source>
</evidence>
<dbReference type="GO" id="GO:0005829">
    <property type="term" value="C:cytosol"/>
    <property type="evidence" value="ECO:0007669"/>
    <property type="project" value="TreeGrafter"/>
</dbReference>
<dbReference type="SUPFAM" id="SSF46785">
    <property type="entry name" value="Winged helix' DNA-binding domain"/>
    <property type="match status" value="1"/>
</dbReference>
<evidence type="ECO:0000256" key="1">
    <source>
        <dbReference type="ARBA" id="ARBA00009437"/>
    </source>
</evidence>